<keyword evidence="2" id="KW-1185">Reference proteome</keyword>
<dbReference type="EMBL" id="FNDB01000004">
    <property type="protein sequence ID" value="SDH09140.1"/>
    <property type="molecule type" value="Genomic_DNA"/>
</dbReference>
<evidence type="ECO:0008006" key="3">
    <source>
        <dbReference type="Google" id="ProtNLM"/>
    </source>
</evidence>
<accession>A0A1G7ZM07</accession>
<reference evidence="2" key="1">
    <citation type="submission" date="2016-10" db="EMBL/GenBank/DDBJ databases">
        <authorList>
            <person name="Varghese N."/>
            <person name="Submissions S."/>
        </authorList>
    </citation>
    <scope>NUCLEOTIDE SEQUENCE [LARGE SCALE GENOMIC DNA]</scope>
    <source>
        <strain evidence="2">CGMCC 1.2747</strain>
    </source>
</reference>
<sequence length="627" mass="72187">MQLIINFLKIAESFFSVDGQTMLKKINLILLLVLFSCFQTSVAQETATKKDSSGVYTNIKNYSKKNKFTRLMHKLVFRSPVIKKEGIKEVQKKYALFEGKIIRKISIVTLDPFGYSEIDTLKKPKNWAERNGNKIHIKTNRLAILNLLLIKKNTPFDSLLVRESERLIRTQRFINRVDVAPKLIGNSSDSVDISIRVLDSWSLVPKGSLSGSRASFELNDRNFLGSGHQFENKFRNRFSDGKSAYTVSYRVPNIKNTFINTKVSYNIDLEGYYGKSITIDRPFYSPLTKWAGGIYLDQQFRKDTLPDSNLVFAYQNFKYNTHDFWAGRSFRIFKGNTERERTTNLITAGRFLHLHYLESPIFDYDRSDFYSNEKLALIGIGISSRKFIRDRYIFQNGIIEDVPIGKIYGITTGYQHKNSAGRYYLGGRAAFGNFYKWGFLSANFELGTFFEKSTTKQTAFSFQANYFTNLMQLGKWKLRQFIKPQLVIGSNRVDAIGDQLSINENYGLNGFRIAEYGTEKAILTLQTQFYSPWNLWGFRLNPYFNYSVAMLGNAKKGLTESRAYSKIGIGLIINNDFLVFSAFQISLSYYPSIPGNGENIFKTNSFETTDFGFQDFELAKPRTVIYR</sequence>
<organism evidence="1 2">
    <name type="scientific">Flavobacterium omnivorum</name>
    <dbReference type="NCBI Taxonomy" id="178355"/>
    <lineage>
        <taxon>Bacteria</taxon>
        <taxon>Pseudomonadati</taxon>
        <taxon>Bacteroidota</taxon>
        <taxon>Flavobacteriia</taxon>
        <taxon>Flavobacteriales</taxon>
        <taxon>Flavobacteriaceae</taxon>
        <taxon>Flavobacterium</taxon>
    </lineage>
</organism>
<proteinExistence type="predicted"/>
<dbReference type="AlphaFoldDB" id="A0A1G7ZM07"/>
<evidence type="ECO:0000313" key="1">
    <source>
        <dbReference type="EMBL" id="SDH09140.1"/>
    </source>
</evidence>
<dbReference type="STRING" id="178355.SAMN04488062_10497"/>
<protein>
    <recommendedName>
        <fullName evidence="3">Outer membrane protein assembly factor BamA</fullName>
    </recommendedName>
</protein>
<evidence type="ECO:0000313" key="2">
    <source>
        <dbReference type="Proteomes" id="UP000199274"/>
    </source>
</evidence>
<gene>
    <name evidence="1" type="ORF">SAMN04488062_10497</name>
</gene>
<dbReference type="Proteomes" id="UP000199274">
    <property type="component" value="Unassembled WGS sequence"/>
</dbReference>
<name>A0A1G7ZM07_9FLAO</name>